<evidence type="ECO:0000256" key="2">
    <source>
        <dbReference type="ARBA" id="ARBA00010212"/>
    </source>
</evidence>
<dbReference type="Proteomes" id="UP001302477">
    <property type="component" value="Chromosome"/>
</dbReference>
<feature type="transmembrane region" description="Helical" evidence="9">
    <location>
        <begin position="144"/>
        <end position="165"/>
    </location>
</feature>
<comment type="subcellular location">
    <subcellularLocation>
        <location evidence="1">Membrane</location>
        <topology evidence="1">Multi-pass membrane protein</topology>
    </subcellularLocation>
</comment>
<dbReference type="AlphaFoldDB" id="A0AAU0MWZ2"/>
<dbReference type="KEGG" id="mpaf:R5R33_09590"/>
<dbReference type="GO" id="GO:0015093">
    <property type="term" value="F:ferrous iron transmembrane transporter activity"/>
    <property type="evidence" value="ECO:0007669"/>
    <property type="project" value="TreeGrafter"/>
</dbReference>
<protein>
    <submittedName>
        <fullName evidence="11">Cation diffusion facilitator family transporter</fullName>
    </submittedName>
</protein>
<evidence type="ECO:0000313" key="12">
    <source>
        <dbReference type="Proteomes" id="UP001302477"/>
    </source>
</evidence>
<evidence type="ECO:0000256" key="3">
    <source>
        <dbReference type="ARBA" id="ARBA00022448"/>
    </source>
</evidence>
<keyword evidence="6" id="KW-0406">Ion transport</keyword>
<sequence>METRGLWLSIVGCLIMAALGFGFSHWTGSEAIFLDGVFSLVNFVMSLVMLAVSRIIRRDADRHFPFGYASFEPAFNVLQSMVILGVMLMALSSAIAALYQGGRTLDAGRAVIYAAIASVGCLAVYLVLRRIAQKTGSTMIEVDAFAWMMDGVLSAVVLCAFALVWRFGDALGGWLPFVDSWLVVAMVLVMLPVPARTLYRNLMEVLLASPPIDVQREIRRAFRDAMVDIPGQNWSLSIVKTGRSVYLHARILLDEGHQHACIDQVDEWRELLTERMAEFVAEQEFDVVFTTDASYLG</sequence>
<evidence type="ECO:0000256" key="7">
    <source>
        <dbReference type="ARBA" id="ARBA00022989"/>
    </source>
</evidence>
<feature type="transmembrane region" description="Helical" evidence="9">
    <location>
        <begin position="7"/>
        <end position="26"/>
    </location>
</feature>
<dbReference type="Gene3D" id="1.20.1510.10">
    <property type="entry name" value="Cation efflux protein transmembrane domain"/>
    <property type="match status" value="1"/>
</dbReference>
<keyword evidence="3" id="KW-0813">Transport</keyword>
<evidence type="ECO:0000256" key="9">
    <source>
        <dbReference type="SAM" id="Phobius"/>
    </source>
</evidence>
<feature type="domain" description="Cation efflux protein transmembrane" evidence="10">
    <location>
        <begin position="6"/>
        <end position="202"/>
    </location>
</feature>
<keyword evidence="8 9" id="KW-0472">Membrane</keyword>
<accession>A0AAU0MWZ2</accession>
<keyword evidence="6" id="KW-0864">Zinc transport</keyword>
<comment type="similarity">
    <text evidence="2">Belongs to the cation diffusion facilitator (CDF) transporter (TC 2.A.4) family. FieF subfamily.</text>
</comment>
<proteinExistence type="inferred from homology"/>
<dbReference type="RefSeq" id="WP_318952476.1">
    <property type="nucleotide sequence ID" value="NZ_CP137555.1"/>
</dbReference>
<name>A0AAU0MWZ2_9GAMM</name>
<dbReference type="InterPro" id="IPR050291">
    <property type="entry name" value="CDF_Transporter"/>
</dbReference>
<dbReference type="InterPro" id="IPR058533">
    <property type="entry name" value="Cation_efflux_TM"/>
</dbReference>
<dbReference type="NCBIfam" id="TIGR01297">
    <property type="entry name" value="CDF"/>
    <property type="match status" value="1"/>
</dbReference>
<dbReference type="Pfam" id="PF01545">
    <property type="entry name" value="Cation_efflux"/>
    <property type="match status" value="1"/>
</dbReference>
<reference evidence="11 12" key="1">
    <citation type="submission" date="2023-10" db="EMBL/GenBank/DDBJ databases">
        <title>Description of Microbulbifer bruguierae sp. nov., isolated from the sediments of mangrove plant Bruguiera sexangula and comparative genomic analyses of the genus Microbulbifer.</title>
        <authorList>
            <person name="Long M."/>
        </authorList>
    </citation>
    <scope>NUCLEOTIDE SEQUENCE [LARGE SCALE GENOMIC DNA]</scope>
    <source>
        <strain evidence="11 12">SPO729</strain>
    </source>
</reference>
<dbReference type="PANTHER" id="PTHR43840">
    <property type="entry name" value="MITOCHONDRIAL METAL TRANSPORTER 1-RELATED"/>
    <property type="match status" value="1"/>
</dbReference>
<keyword evidence="5 9" id="KW-0812">Transmembrane</keyword>
<feature type="transmembrane region" description="Helical" evidence="9">
    <location>
        <begin position="171"/>
        <end position="193"/>
    </location>
</feature>
<keyword evidence="6" id="KW-0862">Zinc</keyword>
<evidence type="ECO:0000259" key="10">
    <source>
        <dbReference type="Pfam" id="PF01545"/>
    </source>
</evidence>
<evidence type="ECO:0000256" key="6">
    <source>
        <dbReference type="ARBA" id="ARBA00022906"/>
    </source>
</evidence>
<dbReference type="EMBL" id="CP137555">
    <property type="protein sequence ID" value="WOX03993.1"/>
    <property type="molecule type" value="Genomic_DNA"/>
</dbReference>
<keyword evidence="4" id="KW-0408">Iron</keyword>
<dbReference type="SUPFAM" id="SSF161111">
    <property type="entry name" value="Cation efflux protein transmembrane domain-like"/>
    <property type="match status" value="1"/>
</dbReference>
<dbReference type="GO" id="GO:0006882">
    <property type="term" value="P:intracellular zinc ion homeostasis"/>
    <property type="evidence" value="ECO:0007669"/>
    <property type="project" value="TreeGrafter"/>
</dbReference>
<evidence type="ECO:0000256" key="4">
    <source>
        <dbReference type="ARBA" id="ARBA00022496"/>
    </source>
</evidence>
<dbReference type="InterPro" id="IPR027469">
    <property type="entry name" value="Cation_efflux_TMD_sf"/>
</dbReference>
<dbReference type="GO" id="GO:0015086">
    <property type="term" value="F:cadmium ion transmembrane transporter activity"/>
    <property type="evidence" value="ECO:0007669"/>
    <property type="project" value="TreeGrafter"/>
</dbReference>
<feature type="transmembrane region" description="Helical" evidence="9">
    <location>
        <begin position="32"/>
        <end position="56"/>
    </location>
</feature>
<organism evidence="11 12">
    <name type="scientific">Microbulbifer pacificus</name>
    <dbReference type="NCBI Taxonomy" id="407164"/>
    <lineage>
        <taxon>Bacteria</taxon>
        <taxon>Pseudomonadati</taxon>
        <taxon>Pseudomonadota</taxon>
        <taxon>Gammaproteobacteria</taxon>
        <taxon>Cellvibrionales</taxon>
        <taxon>Microbulbiferaceae</taxon>
        <taxon>Microbulbifer</taxon>
    </lineage>
</organism>
<evidence type="ECO:0000256" key="8">
    <source>
        <dbReference type="ARBA" id="ARBA00023136"/>
    </source>
</evidence>
<evidence type="ECO:0000256" key="1">
    <source>
        <dbReference type="ARBA" id="ARBA00004141"/>
    </source>
</evidence>
<dbReference type="InterPro" id="IPR002524">
    <property type="entry name" value="Cation_efflux"/>
</dbReference>
<dbReference type="PANTHER" id="PTHR43840:SF15">
    <property type="entry name" value="MITOCHONDRIAL METAL TRANSPORTER 1-RELATED"/>
    <property type="match status" value="1"/>
</dbReference>
<gene>
    <name evidence="11" type="ORF">R5R33_09590</name>
</gene>
<feature type="transmembrane region" description="Helical" evidence="9">
    <location>
        <begin position="77"/>
        <end position="99"/>
    </location>
</feature>
<keyword evidence="7 9" id="KW-1133">Transmembrane helix</keyword>
<keyword evidence="4" id="KW-0410">Iron transport</keyword>
<keyword evidence="12" id="KW-1185">Reference proteome</keyword>
<dbReference type="GO" id="GO:0005886">
    <property type="term" value="C:plasma membrane"/>
    <property type="evidence" value="ECO:0007669"/>
    <property type="project" value="TreeGrafter"/>
</dbReference>
<feature type="transmembrane region" description="Helical" evidence="9">
    <location>
        <begin position="111"/>
        <end position="132"/>
    </location>
</feature>
<evidence type="ECO:0000256" key="5">
    <source>
        <dbReference type="ARBA" id="ARBA00022692"/>
    </source>
</evidence>
<dbReference type="GO" id="GO:0015341">
    <property type="term" value="F:zinc efflux antiporter activity"/>
    <property type="evidence" value="ECO:0007669"/>
    <property type="project" value="TreeGrafter"/>
</dbReference>
<evidence type="ECO:0000313" key="11">
    <source>
        <dbReference type="EMBL" id="WOX03993.1"/>
    </source>
</evidence>